<gene>
    <name evidence="1" type="ORF">ABT39_MTgene1387</name>
</gene>
<accession>A0A101LWL2</accession>
<dbReference type="EMBL" id="LKAM01000010">
    <property type="protein sequence ID" value="KUM46707.1"/>
    <property type="molecule type" value="Genomic_DNA"/>
</dbReference>
<dbReference type="AlphaFoldDB" id="A0A101LWL2"/>
<organism evidence="1">
    <name type="scientific">Picea glauca</name>
    <name type="common">White spruce</name>
    <name type="synonym">Pinus glauca</name>
    <dbReference type="NCBI Taxonomy" id="3330"/>
    <lineage>
        <taxon>Eukaryota</taxon>
        <taxon>Viridiplantae</taxon>
        <taxon>Streptophyta</taxon>
        <taxon>Embryophyta</taxon>
        <taxon>Tracheophyta</taxon>
        <taxon>Spermatophyta</taxon>
        <taxon>Pinopsida</taxon>
        <taxon>Pinidae</taxon>
        <taxon>Conifers I</taxon>
        <taxon>Pinales</taxon>
        <taxon>Pinaceae</taxon>
        <taxon>Picea</taxon>
    </lineage>
</organism>
<reference evidence="1" key="1">
    <citation type="journal article" date="2015" name="Genome Biol. Evol.">
        <title>Organellar Genomes of White Spruce (Picea glauca): Assembly and Annotation.</title>
        <authorList>
            <person name="Jackman S.D."/>
            <person name="Warren R.L."/>
            <person name="Gibb E.A."/>
            <person name="Vandervalk B.P."/>
            <person name="Mohamadi H."/>
            <person name="Chu J."/>
            <person name="Raymond A."/>
            <person name="Pleasance S."/>
            <person name="Coope R."/>
            <person name="Wildung M.R."/>
            <person name="Ritland C.E."/>
            <person name="Bousquet J."/>
            <person name="Jones S.J."/>
            <person name="Bohlmann J."/>
            <person name="Birol I."/>
        </authorList>
    </citation>
    <scope>NUCLEOTIDE SEQUENCE [LARGE SCALE GENOMIC DNA]</scope>
    <source>
        <tissue evidence="1">Flushing bud</tissue>
    </source>
</reference>
<comment type="caution">
    <text evidence="1">The sequence shown here is derived from an EMBL/GenBank/DDBJ whole genome shotgun (WGS) entry which is preliminary data.</text>
</comment>
<evidence type="ECO:0000313" key="1">
    <source>
        <dbReference type="EMBL" id="KUM46707.1"/>
    </source>
</evidence>
<proteinExistence type="predicted"/>
<name>A0A101LWL2_PICGL</name>
<protein>
    <submittedName>
        <fullName evidence="1">Uncharacterized protein</fullName>
    </submittedName>
</protein>
<sequence>MDPFLKRVQDNTSLVSGRLSQPFIEKFLYNGKSRLPSTYGTSTIFDEGEVSCWDDGRPLKTWKLNWRLEGVVKRLVLAVS</sequence>
<geneLocation type="mitochondrion" evidence="1"/>
<keyword evidence="1" id="KW-0496">Mitochondrion</keyword>